<feature type="transmembrane region" description="Helical" evidence="7">
    <location>
        <begin position="145"/>
        <end position="166"/>
    </location>
</feature>
<dbReference type="SUPFAM" id="SSF90123">
    <property type="entry name" value="ABC transporter transmembrane region"/>
    <property type="match status" value="1"/>
</dbReference>
<feature type="transmembrane region" description="Helical" evidence="7">
    <location>
        <begin position="416"/>
        <end position="436"/>
    </location>
</feature>
<dbReference type="GO" id="GO:0042626">
    <property type="term" value="F:ATPase-coupled transmembrane transporter activity"/>
    <property type="evidence" value="ECO:0007669"/>
    <property type="project" value="TreeGrafter"/>
</dbReference>
<feature type="transmembrane region" description="Helical" evidence="7">
    <location>
        <begin position="33"/>
        <end position="55"/>
    </location>
</feature>
<keyword evidence="3" id="KW-0067">ATP-binding</keyword>
<dbReference type="GO" id="GO:0016020">
    <property type="term" value="C:membrane"/>
    <property type="evidence" value="ECO:0007669"/>
    <property type="project" value="InterPro"/>
</dbReference>
<keyword evidence="4 7" id="KW-1133">Transmembrane helix</keyword>
<dbReference type="GO" id="GO:0005524">
    <property type="term" value="F:ATP binding"/>
    <property type="evidence" value="ECO:0007669"/>
    <property type="project" value="UniProtKB-KW"/>
</dbReference>
<feature type="transmembrane region" description="Helical" evidence="7">
    <location>
        <begin position="103"/>
        <end position="125"/>
    </location>
</feature>
<evidence type="ECO:0000256" key="7">
    <source>
        <dbReference type="SAM" id="Phobius"/>
    </source>
</evidence>
<feature type="compositionally biased region" description="Basic and acidic residues" evidence="6">
    <location>
        <begin position="1189"/>
        <end position="1200"/>
    </location>
</feature>
<feature type="transmembrane region" description="Helical" evidence="7">
    <location>
        <begin position="550"/>
        <end position="581"/>
    </location>
</feature>
<feature type="transmembrane region" description="Helical" evidence="7">
    <location>
        <begin position="377"/>
        <end position="396"/>
    </location>
</feature>
<evidence type="ECO:0000313" key="8">
    <source>
        <dbReference type="EMBL" id="KAG5307302.1"/>
    </source>
</evidence>
<comment type="caution">
    <text evidence="8">The sequence shown here is derived from an EMBL/GenBank/DDBJ whole genome shotgun (WGS) entry which is preliminary data.</text>
</comment>
<evidence type="ECO:0000256" key="6">
    <source>
        <dbReference type="SAM" id="MobiDB-lite"/>
    </source>
</evidence>
<keyword evidence="2" id="KW-0547">Nucleotide-binding</keyword>
<keyword evidence="9" id="KW-1185">Reference proteome</keyword>
<dbReference type="InterPro" id="IPR036640">
    <property type="entry name" value="ABC1_TM_sf"/>
</dbReference>
<dbReference type="Gene3D" id="1.20.1560.10">
    <property type="entry name" value="ABC transporter type 1, transmembrane domain"/>
    <property type="match status" value="1"/>
</dbReference>
<keyword evidence="1 7" id="KW-0812">Transmembrane</keyword>
<gene>
    <name evidence="8" type="primary">Abcc4_7</name>
    <name evidence="8" type="ORF">G6Z75_0014213</name>
</gene>
<evidence type="ECO:0000256" key="3">
    <source>
        <dbReference type="ARBA" id="ARBA00022840"/>
    </source>
</evidence>
<evidence type="ECO:0000256" key="4">
    <source>
        <dbReference type="ARBA" id="ARBA00022989"/>
    </source>
</evidence>
<dbReference type="PANTHER" id="PTHR24223:SF415">
    <property type="entry name" value="FI20190P1"/>
    <property type="match status" value="1"/>
</dbReference>
<proteinExistence type="predicted"/>
<dbReference type="InterPro" id="IPR027417">
    <property type="entry name" value="P-loop_NTPase"/>
</dbReference>
<dbReference type="EMBL" id="JAANHZ010000746">
    <property type="protein sequence ID" value="KAG5307302.1"/>
    <property type="molecule type" value="Genomic_DNA"/>
</dbReference>
<feature type="non-terminal residue" evidence="8">
    <location>
        <position position="1"/>
    </location>
</feature>
<reference evidence="8" key="1">
    <citation type="submission" date="2020-02" db="EMBL/GenBank/DDBJ databases">
        <title>Relaxed selection underlies rapid genomic changes in the transitions from sociality to social parasitism in ants.</title>
        <authorList>
            <person name="Bi X."/>
        </authorList>
    </citation>
    <scope>NUCLEOTIDE SEQUENCE</scope>
    <source>
        <strain evidence="8">BGI-DK2013a</strain>
        <tissue evidence="8">Whole body</tissue>
    </source>
</reference>
<evidence type="ECO:0000256" key="5">
    <source>
        <dbReference type="ARBA" id="ARBA00023136"/>
    </source>
</evidence>
<feature type="non-terminal residue" evidence="8">
    <location>
        <position position="1334"/>
    </location>
</feature>
<feature type="region of interest" description="Disordered" evidence="6">
    <location>
        <begin position="1177"/>
        <end position="1207"/>
    </location>
</feature>
<evidence type="ECO:0000256" key="2">
    <source>
        <dbReference type="ARBA" id="ARBA00022741"/>
    </source>
</evidence>
<dbReference type="Gene3D" id="3.40.50.300">
    <property type="entry name" value="P-loop containing nucleotide triphosphate hydrolases"/>
    <property type="match status" value="1"/>
</dbReference>
<dbReference type="PANTHER" id="PTHR24223">
    <property type="entry name" value="ATP-BINDING CASSETTE SUB-FAMILY C"/>
    <property type="match status" value="1"/>
</dbReference>
<dbReference type="Proteomes" id="UP000667349">
    <property type="component" value="Unassembled WGS sequence"/>
</dbReference>
<accession>A0A836EKL5</accession>
<dbReference type="InterPro" id="IPR050173">
    <property type="entry name" value="ABC_transporter_C-like"/>
</dbReference>
<organism evidence="8 9">
    <name type="scientific">Acromyrmex insinuator</name>
    <dbReference type="NCBI Taxonomy" id="230686"/>
    <lineage>
        <taxon>Eukaryota</taxon>
        <taxon>Metazoa</taxon>
        <taxon>Ecdysozoa</taxon>
        <taxon>Arthropoda</taxon>
        <taxon>Hexapoda</taxon>
        <taxon>Insecta</taxon>
        <taxon>Pterygota</taxon>
        <taxon>Neoptera</taxon>
        <taxon>Endopterygota</taxon>
        <taxon>Hymenoptera</taxon>
        <taxon>Apocrita</taxon>
        <taxon>Aculeata</taxon>
        <taxon>Formicoidea</taxon>
        <taxon>Formicidae</taxon>
        <taxon>Myrmicinae</taxon>
        <taxon>Acromyrmex</taxon>
    </lineage>
</organism>
<name>A0A836EKL5_9HYME</name>
<protein>
    <submittedName>
        <fullName evidence="8">MRP4 protein</fullName>
    </submittedName>
</protein>
<sequence length="1334" mass="155094">MNQTDTGQIMNLLSNEIAIIGTIMWQKVDISSFVSIETLLIIVLLGQGILTFLNLKLRTMIASLTNRRVTDERTHSRYPQEIIVSVIRNLEIKQIKFSWYVRAAYLAIIVFIERLTVYFILIMFVLMGNNLIADVTYEISTYFNILQLVVALYFPQGLILLGDFLLMNEMNTRRFSENTPQLQFKFQKPKEESNAKNQIDKELNSGTGSIILTQGSSKYNFPGNLSSGNFTNNPNLRISYVSQEPWLFGDTVRDNILFGQFYDKARYMQIIFMIQNDCCGYCTMFIYSCTLVSRIFMCNYLNLYFKLNILILFLKGFVKMQGNYRASEMSKRITITRRISRLLTTSSITHSDTDDSDYVENIPEAEMMAHGRVAGRGNNFTLFVLLMIFIINQVVTTGNDYWLSYWTTLEDVRRPGLLNTMDAICVYTFCITTTLFRRFLYMKVSMNSSSNLWLPKLMLEVVCGIMIMEAIINQWMLILTAVLVVLFFFAKSYMKIGQDLKCLEGVSNPIFSYVNPTLNDLPTIRNSGIEMEKLMRKRFDELQDRHSGTWYLFLTCAIAFAAVADLIMCLFFVCICFSLISMNEIGSVASSKASLAISQSLILIVCQYTMKHLMTSVERILQYTNLSKEEPIIQLFILTNIICVLSRNRALQNLNVSIEPGWKILLSIAHRLNTIIDSNWIIVMENGSIVNSVCLLTQLEQRFVHVNGGYANRDERFLIDAAFESRILTGAVINADCIELQQFLEDARKIVLERVQTVVAKKSIITKNIEIYRYTDLCEWYERHVIEPTLMSLEEFQERGWALSRIFENLIINVNKLNPIRAGCYIKVPQEIATKCAVISVRWTMRVSHSFPMTLKNISRFERLNVSINDIKNKQVLPLRLTSDKKEKHINVLYMQDPREDGVRHFAWIKNLSRLVRLQIIRDKKKKFFCDCYNFFVFFKCLHYFSTNEKLQSHAMKERVPFIVYADLKCDLWKTKLDREDASYFDSLKSSSYLMYYDVNNLTDWRCQPLPYAEFYDKQRYVIHYRNLQQCTCHDLRVTKLRDYIELNTQFRCANSVKFNKPIHHRQSCIRSKLHEVYTIYFRIENHSESIRRQTIRQKKTKKRILPTAKQSDALPFLPMLGGSLIGGAASVAKAVNDNKATRYHLEEHDRTMEQARGLYFAPNKYGRGLYLSPYNRGQGATAKKEKRQKNDKNATRRNESGTMNLDDATRPGTHWIAYAKRNNRVVYFDNFDIGGEYLITIRTNYTMRCKIRCAYRINFGKLLDRFNNILKKKCPHLAEKKGSPAPIAKFNEFRYELLPHPAYSPDLVTISCFQTGKNSWIKCIELKGDHVEK</sequence>
<evidence type="ECO:0000313" key="9">
    <source>
        <dbReference type="Proteomes" id="UP000667349"/>
    </source>
</evidence>
<feature type="transmembrane region" description="Helical" evidence="7">
    <location>
        <begin position="457"/>
        <end position="490"/>
    </location>
</feature>
<evidence type="ECO:0000256" key="1">
    <source>
        <dbReference type="ARBA" id="ARBA00022692"/>
    </source>
</evidence>
<keyword evidence="5 7" id="KW-0472">Membrane</keyword>